<evidence type="ECO:0000256" key="7">
    <source>
        <dbReference type="ARBA" id="ARBA00022989"/>
    </source>
</evidence>
<sequence length="656" mass="72864">MILFACFSASMGGHVGVVHLIQSQDDIDWLIKYGDHSPYIPLFTSTMFNDTTLKVLVDKELINGAMVIFAGQHGHAPIDGFSPDVDCPNDRYGMYSDSSYGSCKKVKWNKKGNGMSFISYGIPVFALYDKDEVNELIKCFNDNNNPVNGSKPDFPLCGVELKDFMFAAKDTPTCMRKSQMPSPTQNQFCDPLGDYNVWGTLYPMMEKPNKSDIVVAAAKLDSSSFFHDMVHGAENDASGVIALLAAASALGEMKRKKSLPPPAKPIMFTLFQGESWDYIGSSRMVYDMENKAFPPNTWKVNVTGKMEDLNISTSDIGYILELNQVGLGTNSLLWAHSDPITRADKGVDSEIDKMFQILQKASKKANMSVEKPPKDQPLPPASLQQFLKSNKEIPGIVLTDHKAEFLNKYYNSRFDDALYVQGNFSRIENSSKIFLHNKFTERLTDVATTVANALYTLANDGKAPKKPLKADEDIVGHLVYCSFYRTDCSLFKSVFTSSIGAKLPASPLSRYVSVNTANNTLTFITHNLLLYFTGEHLLTKSCSSDKPHVTQRMRGTGNYSDDICVNGTVYYSVAESPAFLKKEYDSTEYSTWAESTWPADLSVRMFLISSPQRQAVTLASGIIITLFSFALVIFIHRKAELLFTPIDIPSNPDADS</sequence>
<keyword evidence="12" id="KW-1185">Reference proteome</keyword>
<dbReference type="SUPFAM" id="SSF53187">
    <property type="entry name" value="Zn-dependent exopeptidases"/>
    <property type="match status" value="1"/>
</dbReference>
<evidence type="ECO:0000256" key="9">
    <source>
        <dbReference type="ARBA" id="ARBA00023180"/>
    </source>
</evidence>
<feature type="domain" description="Nicastrin small lobe" evidence="11">
    <location>
        <begin position="8"/>
        <end position="167"/>
    </location>
</feature>
<dbReference type="Gene3D" id="3.40.630.10">
    <property type="entry name" value="Zn peptidases"/>
    <property type="match status" value="1"/>
</dbReference>
<dbReference type="KEGG" id="aten:116299907"/>
<dbReference type="GO" id="GO:0005886">
    <property type="term" value="C:plasma membrane"/>
    <property type="evidence" value="ECO:0007669"/>
    <property type="project" value="TreeGrafter"/>
</dbReference>
<evidence type="ECO:0000256" key="10">
    <source>
        <dbReference type="SAM" id="Phobius"/>
    </source>
</evidence>
<evidence type="ECO:0000259" key="11">
    <source>
        <dbReference type="Pfam" id="PF18266"/>
    </source>
</evidence>
<keyword evidence="7 10" id="KW-1133">Transmembrane helix</keyword>
<dbReference type="Pfam" id="PF05450">
    <property type="entry name" value="Nicastrin"/>
    <property type="match status" value="1"/>
</dbReference>
<dbReference type="PANTHER" id="PTHR21092">
    <property type="entry name" value="NICASTRIN"/>
    <property type="match status" value="1"/>
</dbReference>
<keyword evidence="9" id="KW-0325">Glycoprotein</keyword>
<keyword evidence="4 10" id="KW-0812">Transmembrane</keyword>
<proteinExistence type="inferred from homology"/>
<evidence type="ECO:0000256" key="8">
    <source>
        <dbReference type="ARBA" id="ARBA00023136"/>
    </source>
</evidence>
<accession>A0A6P8I7D1</accession>
<keyword evidence="6" id="KW-0914">Notch signaling pathway</keyword>
<dbReference type="InParanoid" id="A0A6P8I7D1"/>
<dbReference type="GeneID" id="116299907"/>
<dbReference type="Proteomes" id="UP000515163">
    <property type="component" value="Unplaced"/>
</dbReference>
<dbReference type="FunCoup" id="A0A6P8I7D1">
    <property type="interactions" value="1943"/>
</dbReference>
<evidence type="ECO:0000313" key="12">
    <source>
        <dbReference type="Proteomes" id="UP000515163"/>
    </source>
</evidence>
<dbReference type="InterPro" id="IPR041084">
    <property type="entry name" value="Ncstrn_small"/>
</dbReference>
<dbReference type="RefSeq" id="XP_031564484.1">
    <property type="nucleotide sequence ID" value="XM_031708624.1"/>
</dbReference>
<name>A0A6P8I7D1_ACTTE</name>
<organism evidence="12 13">
    <name type="scientific">Actinia tenebrosa</name>
    <name type="common">Australian red waratah sea anemone</name>
    <dbReference type="NCBI Taxonomy" id="6105"/>
    <lineage>
        <taxon>Eukaryota</taxon>
        <taxon>Metazoa</taxon>
        <taxon>Cnidaria</taxon>
        <taxon>Anthozoa</taxon>
        <taxon>Hexacorallia</taxon>
        <taxon>Actiniaria</taxon>
        <taxon>Actiniidae</taxon>
        <taxon>Actinia</taxon>
    </lineage>
</organism>
<evidence type="ECO:0000313" key="13">
    <source>
        <dbReference type="RefSeq" id="XP_031564484.1"/>
    </source>
</evidence>
<evidence type="ECO:0000256" key="6">
    <source>
        <dbReference type="ARBA" id="ARBA00022976"/>
    </source>
</evidence>
<evidence type="ECO:0000256" key="2">
    <source>
        <dbReference type="ARBA" id="ARBA00007717"/>
    </source>
</evidence>
<dbReference type="OrthoDB" id="755951at2759"/>
<gene>
    <name evidence="13" type="primary">LOC116299907</name>
</gene>
<comment type="similarity">
    <text evidence="2">Belongs to the nicastrin family.</text>
</comment>
<dbReference type="GO" id="GO:0007219">
    <property type="term" value="P:Notch signaling pathway"/>
    <property type="evidence" value="ECO:0007669"/>
    <property type="project" value="UniProtKB-KW"/>
</dbReference>
<dbReference type="PANTHER" id="PTHR21092:SF0">
    <property type="entry name" value="NICASTRIN"/>
    <property type="match status" value="1"/>
</dbReference>
<keyword evidence="8 10" id="KW-0472">Membrane</keyword>
<evidence type="ECO:0000256" key="3">
    <source>
        <dbReference type="ARBA" id="ARBA00015303"/>
    </source>
</evidence>
<keyword evidence="5" id="KW-0732">Signal</keyword>
<dbReference type="Pfam" id="PF18266">
    <property type="entry name" value="Ncstrn_small"/>
    <property type="match status" value="1"/>
</dbReference>
<feature type="transmembrane region" description="Helical" evidence="10">
    <location>
        <begin position="615"/>
        <end position="635"/>
    </location>
</feature>
<comment type="subcellular location">
    <subcellularLocation>
        <location evidence="1">Membrane</location>
        <topology evidence="1">Single-pass type I membrane protein</topology>
    </subcellularLocation>
</comment>
<dbReference type="GO" id="GO:0016485">
    <property type="term" value="P:protein processing"/>
    <property type="evidence" value="ECO:0007669"/>
    <property type="project" value="InterPro"/>
</dbReference>
<evidence type="ECO:0000256" key="1">
    <source>
        <dbReference type="ARBA" id="ARBA00004479"/>
    </source>
</evidence>
<protein>
    <recommendedName>
        <fullName evidence="3">Nicastrin</fullName>
    </recommendedName>
</protein>
<dbReference type="AlphaFoldDB" id="A0A6P8I7D1"/>
<dbReference type="InterPro" id="IPR008710">
    <property type="entry name" value="Nicastrin"/>
</dbReference>
<evidence type="ECO:0000256" key="5">
    <source>
        <dbReference type="ARBA" id="ARBA00022729"/>
    </source>
</evidence>
<evidence type="ECO:0000256" key="4">
    <source>
        <dbReference type="ARBA" id="ARBA00022692"/>
    </source>
</evidence>
<reference evidence="13" key="1">
    <citation type="submission" date="2025-08" db="UniProtKB">
        <authorList>
            <consortium name="RefSeq"/>
        </authorList>
    </citation>
    <scope>IDENTIFICATION</scope>
    <source>
        <tissue evidence="13">Tentacle</tissue>
    </source>
</reference>